<reference evidence="2 3" key="1">
    <citation type="journal article" date="2018" name="Mol. Biol. Evol.">
        <title>Broad Genomic Sampling Reveals a Smut Pathogenic Ancestry of the Fungal Clade Ustilaginomycotina.</title>
        <authorList>
            <person name="Kijpornyongpan T."/>
            <person name="Mondo S.J."/>
            <person name="Barry K."/>
            <person name="Sandor L."/>
            <person name="Lee J."/>
            <person name="Lipzen A."/>
            <person name="Pangilinan J."/>
            <person name="LaButti K."/>
            <person name="Hainaut M."/>
            <person name="Henrissat B."/>
            <person name="Grigoriev I.V."/>
            <person name="Spatafora J.W."/>
            <person name="Aime M.C."/>
        </authorList>
    </citation>
    <scope>NUCLEOTIDE SEQUENCE [LARGE SCALE GENOMIC DNA]</scope>
    <source>
        <strain evidence="2 3">MCA 3882</strain>
    </source>
</reference>
<dbReference type="RefSeq" id="XP_025357304.1">
    <property type="nucleotide sequence ID" value="XM_025503005.1"/>
</dbReference>
<name>A0A316VHD3_9BASI</name>
<dbReference type="OrthoDB" id="10045710at2759"/>
<gene>
    <name evidence="2" type="ORF">FA14DRAFT_8603</name>
</gene>
<evidence type="ECO:0000313" key="3">
    <source>
        <dbReference type="Proteomes" id="UP000245771"/>
    </source>
</evidence>
<feature type="compositionally biased region" description="Low complexity" evidence="1">
    <location>
        <begin position="267"/>
        <end position="279"/>
    </location>
</feature>
<sequence>MSSTENAEDGGEEYERVDVRSRIAALNGQNRTAKAPTSSPKNDKDVIKVDDTQNRPEESSPPSIDVKSLSALYGGKQGASAAKKDSTSAVPKERKEPKPADDVKQVESYKPPTIPSRPVTQTKNGVPPQPPARPQGSSDTSGPPQLPPRLKEGTTSRSSTPTSIISESGAADSPLPYVPRRPTAAGRQAMLPAGRSTDEITEKVPYATREKPARKGMTISSSSGSLDTGKIAPTLPPRMPLPKSADAAQKNFPASNVSKLSLSPNHRQQTQSQTARRTSGPVAPPPRHVNTIRAPPKVAARAGQSGGGRLNNHYQFKQKRARRRDEHGQMVYSLDPDPKDKERYAQLYELQIALQAQQGGSAKVLEQEMIVRLWKRSKLDARFLQKVYDEASGVGEGVHQTEFVKAMAAIDKELARRRK</sequence>
<evidence type="ECO:0000256" key="1">
    <source>
        <dbReference type="SAM" id="MobiDB-lite"/>
    </source>
</evidence>
<feature type="compositionally biased region" description="Basic and acidic residues" evidence="1">
    <location>
        <begin position="82"/>
        <end position="107"/>
    </location>
</feature>
<accession>A0A316VHD3</accession>
<dbReference type="AlphaFoldDB" id="A0A316VHD3"/>
<feature type="compositionally biased region" description="Basic and acidic residues" evidence="1">
    <location>
        <begin position="41"/>
        <end position="58"/>
    </location>
</feature>
<proteinExistence type="predicted"/>
<keyword evidence="3" id="KW-1185">Reference proteome</keyword>
<protein>
    <submittedName>
        <fullName evidence="2">Uncharacterized protein</fullName>
    </submittedName>
</protein>
<dbReference type="EMBL" id="KZ819602">
    <property type="protein sequence ID" value="PWN37002.1"/>
    <property type="molecule type" value="Genomic_DNA"/>
</dbReference>
<dbReference type="GeneID" id="37024786"/>
<feature type="compositionally biased region" description="Acidic residues" evidence="1">
    <location>
        <begin position="1"/>
        <end position="12"/>
    </location>
</feature>
<feature type="compositionally biased region" description="Polar residues" evidence="1">
    <location>
        <begin position="252"/>
        <end position="266"/>
    </location>
</feature>
<feature type="compositionally biased region" description="Basic and acidic residues" evidence="1">
    <location>
        <begin position="196"/>
        <end position="213"/>
    </location>
</feature>
<dbReference type="InParanoid" id="A0A316VHD3"/>
<feature type="compositionally biased region" description="Polar residues" evidence="1">
    <location>
        <begin position="27"/>
        <end position="40"/>
    </location>
</feature>
<feature type="region of interest" description="Disordered" evidence="1">
    <location>
        <begin position="1"/>
        <end position="338"/>
    </location>
</feature>
<dbReference type="Proteomes" id="UP000245771">
    <property type="component" value="Unassembled WGS sequence"/>
</dbReference>
<evidence type="ECO:0000313" key="2">
    <source>
        <dbReference type="EMBL" id="PWN37002.1"/>
    </source>
</evidence>
<organism evidence="2 3">
    <name type="scientific">Meira miltonrushii</name>
    <dbReference type="NCBI Taxonomy" id="1280837"/>
    <lineage>
        <taxon>Eukaryota</taxon>
        <taxon>Fungi</taxon>
        <taxon>Dikarya</taxon>
        <taxon>Basidiomycota</taxon>
        <taxon>Ustilaginomycotina</taxon>
        <taxon>Exobasidiomycetes</taxon>
        <taxon>Exobasidiales</taxon>
        <taxon>Brachybasidiaceae</taxon>
        <taxon>Meira</taxon>
    </lineage>
</organism>
<feature type="compositionally biased region" description="Low complexity" evidence="1">
    <location>
        <begin position="155"/>
        <end position="168"/>
    </location>
</feature>